<organism evidence="2 3">
    <name type="scientific">Papilio xuthus</name>
    <name type="common">Asian swallowtail butterfly</name>
    <dbReference type="NCBI Taxonomy" id="66420"/>
    <lineage>
        <taxon>Eukaryota</taxon>
        <taxon>Metazoa</taxon>
        <taxon>Ecdysozoa</taxon>
        <taxon>Arthropoda</taxon>
        <taxon>Hexapoda</taxon>
        <taxon>Insecta</taxon>
        <taxon>Pterygota</taxon>
        <taxon>Neoptera</taxon>
        <taxon>Endopterygota</taxon>
        <taxon>Lepidoptera</taxon>
        <taxon>Glossata</taxon>
        <taxon>Ditrysia</taxon>
        <taxon>Papilionoidea</taxon>
        <taxon>Papilionidae</taxon>
        <taxon>Papilioninae</taxon>
        <taxon>Papilio</taxon>
    </lineage>
</organism>
<dbReference type="SUPFAM" id="SSF48452">
    <property type="entry name" value="TPR-like"/>
    <property type="match status" value="1"/>
</dbReference>
<keyword evidence="3" id="KW-1185">Reference proteome</keyword>
<sequence>MTMSLIVFENLTELIPLRLQAFIDTLILKERNGSPIDSGIVLTWGRLREIRERAVMVAGMYRNVRDQPQALADLPRYCYWEIIWANASAQEFLARMLRPRSRAMEPSTYIRNVPYYEVPKCQLLLTKIELLSLWLVACSISEDKESLQFLLKLLKEEMEKVEKEKKKSRRRHEENALAALCLLKGHCYASLLLPHHAIRCFKKVASLKTKRRMDKYLIGYALLESAICHYDIGMVEIAHHILNVARKHYSSGTWEFRTLGRAYSKYMMLHRSDSP</sequence>
<dbReference type="EMBL" id="KQ459594">
    <property type="protein sequence ID" value="KPI96045.1"/>
    <property type="molecule type" value="Genomic_DNA"/>
</dbReference>
<dbReference type="KEGG" id="pxu:106126472"/>
<dbReference type="PANTHER" id="PTHR31859">
    <property type="entry name" value="TETRATRICOPEPTIDE REPEAT PROTEIN 39 FAMILY MEMBER"/>
    <property type="match status" value="1"/>
</dbReference>
<dbReference type="InterPro" id="IPR011990">
    <property type="entry name" value="TPR-like_helical_dom_sf"/>
</dbReference>
<reference evidence="4 5" key="2">
    <citation type="submission" date="2025-04" db="UniProtKB">
        <authorList>
            <consortium name="RefSeq"/>
        </authorList>
    </citation>
    <scope>IDENTIFICATION</scope>
</reference>
<evidence type="ECO:0000313" key="2">
    <source>
        <dbReference type="EMBL" id="KPI96045.1"/>
    </source>
</evidence>
<protein>
    <submittedName>
        <fullName evidence="4 5">Uncharacterized protein LOC106126472</fullName>
    </submittedName>
</protein>
<evidence type="ECO:0000313" key="4">
    <source>
        <dbReference type="RefSeq" id="XP_013179612.1"/>
    </source>
</evidence>
<accession>A0A194PY17</accession>
<evidence type="ECO:0000313" key="3">
    <source>
        <dbReference type="Proteomes" id="UP000053268"/>
    </source>
</evidence>
<dbReference type="OrthoDB" id="6920544at2759"/>
<keyword evidence="1" id="KW-0175">Coiled coil</keyword>
<dbReference type="InterPro" id="IPR019412">
    <property type="entry name" value="IML2/TPR_39"/>
</dbReference>
<reference evidence="2 3" key="1">
    <citation type="journal article" date="2015" name="Nat. Commun.">
        <title>Outbred genome sequencing and CRISPR/Cas9 gene editing in butterflies.</title>
        <authorList>
            <person name="Li X."/>
            <person name="Fan D."/>
            <person name="Zhang W."/>
            <person name="Liu G."/>
            <person name="Zhang L."/>
            <person name="Zhao L."/>
            <person name="Fang X."/>
            <person name="Chen L."/>
            <person name="Dong Y."/>
            <person name="Chen Y."/>
            <person name="Ding Y."/>
            <person name="Zhao R."/>
            <person name="Feng M."/>
            <person name="Zhu Y."/>
            <person name="Feng Y."/>
            <person name="Jiang X."/>
            <person name="Zhu D."/>
            <person name="Xiang H."/>
            <person name="Feng X."/>
            <person name="Li S."/>
            <person name="Wang J."/>
            <person name="Zhang G."/>
            <person name="Kronforst M.R."/>
            <person name="Wang W."/>
        </authorList>
    </citation>
    <scope>NUCLEOTIDE SEQUENCE [LARGE SCALE GENOMIC DNA]</scope>
    <source>
        <strain evidence="2">Ya'a_city_454_Px</strain>
        <tissue evidence="2">Whole body</tissue>
    </source>
</reference>
<dbReference type="GeneID" id="106126472"/>
<feature type="coiled-coil region" evidence="1">
    <location>
        <begin position="144"/>
        <end position="175"/>
    </location>
</feature>
<dbReference type="Proteomes" id="UP000694872">
    <property type="component" value="Unplaced"/>
</dbReference>
<dbReference type="AlphaFoldDB" id="A0A194PY17"/>
<dbReference type="PANTHER" id="PTHR31859:SF1">
    <property type="entry name" value="TETRATRICOPEPTIDE REPEAT PROTEIN 39C"/>
    <property type="match status" value="1"/>
</dbReference>
<name>A0A194PY17_PAPXU</name>
<dbReference type="RefSeq" id="XP_013179613.1">
    <property type="nucleotide sequence ID" value="XM_013324159.1"/>
</dbReference>
<dbReference type="RefSeq" id="XP_013179612.1">
    <property type="nucleotide sequence ID" value="XM_013324158.1"/>
</dbReference>
<proteinExistence type="predicted"/>
<gene>
    <name evidence="4 5" type="primary">LOC106126472</name>
    <name evidence="2" type="ORF">RR46_06779</name>
</gene>
<evidence type="ECO:0000256" key="1">
    <source>
        <dbReference type="SAM" id="Coils"/>
    </source>
</evidence>
<evidence type="ECO:0000313" key="5">
    <source>
        <dbReference type="RefSeq" id="XP_013179613.1"/>
    </source>
</evidence>
<dbReference type="Proteomes" id="UP000053268">
    <property type="component" value="Unassembled WGS sequence"/>
</dbReference>